<evidence type="ECO:0000313" key="2">
    <source>
        <dbReference type="EMBL" id="EJK68526.1"/>
    </source>
</evidence>
<accession>K0T5C0</accession>
<name>K0T5C0_THAOC</name>
<dbReference type="eggNOG" id="ENOG502RJP6">
    <property type="taxonomic scope" value="Eukaryota"/>
</dbReference>
<dbReference type="AlphaFoldDB" id="K0T5C0"/>
<comment type="caution">
    <text evidence="2">The sequence shown here is derived from an EMBL/GenBank/DDBJ whole genome shotgun (WGS) entry which is preliminary data.</text>
</comment>
<feature type="non-terminal residue" evidence="2">
    <location>
        <position position="1"/>
    </location>
</feature>
<dbReference type="OrthoDB" id="10667001at2759"/>
<evidence type="ECO:0000256" key="1">
    <source>
        <dbReference type="SAM" id="MobiDB-lite"/>
    </source>
</evidence>
<protein>
    <submittedName>
        <fullName evidence="2">Uncharacterized protein</fullName>
    </submittedName>
</protein>
<organism evidence="2 3">
    <name type="scientific">Thalassiosira oceanica</name>
    <name type="common">Marine diatom</name>
    <dbReference type="NCBI Taxonomy" id="159749"/>
    <lineage>
        <taxon>Eukaryota</taxon>
        <taxon>Sar</taxon>
        <taxon>Stramenopiles</taxon>
        <taxon>Ochrophyta</taxon>
        <taxon>Bacillariophyta</taxon>
        <taxon>Coscinodiscophyceae</taxon>
        <taxon>Thalassiosirophycidae</taxon>
        <taxon>Thalassiosirales</taxon>
        <taxon>Thalassiosiraceae</taxon>
        <taxon>Thalassiosira</taxon>
    </lineage>
</organism>
<feature type="compositionally biased region" description="Basic and acidic residues" evidence="1">
    <location>
        <begin position="183"/>
        <end position="206"/>
    </location>
</feature>
<feature type="region of interest" description="Disordered" evidence="1">
    <location>
        <begin position="177"/>
        <end position="256"/>
    </location>
</feature>
<reference evidence="2 3" key="1">
    <citation type="journal article" date="2012" name="Genome Biol.">
        <title>Genome and low-iron response of an oceanic diatom adapted to chronic iron limitation.</title>
        <authorList>
            <person name="Lommer M."/>
            <person name="Specht M."/>
            <person name="Roy A.S."/>
            <person name="Kraemer L."/>
            <person name="Andreson R."/>
            <person name="Gutowska M.A."/>
            <person name="Wolf J."/>
            <person name="Bergner S.V."/>
            <person name="Schilhabel M.B."/>
            <person name="Klostermeier U.C."/>
            <person name="Beiko R.G."/>
            <person name="Rosenstiel P."/>
            <person name="Hippler M."/>
            <person name="Laroche J."/>
        </authorList>
    </citation>
    <scope>NUCLEOTIDE SEQUENCE [LARGE SCALE GENOMIC DNA]</scope>
    <source>
        <strain evidence="2 3">CCMP1005</strain>
    </source>
</reference>
<sequence>QAGLRLLRYERGEGKLSSSKQPNFVMLGSFDNEADGGRSEGESAVRLHYNENEYNEPPNGKVCKRGLGYHFSRSRKRAKLITKSAVMAWQRALNDPTNPKYAKMKVDSSGKGKRRASFILALVANKCSKIPVDEARWRGEMDYFAAYPERHVGFSYPNLPDGGTFSPKTPIEVLPSQNAIESNPERPEKPSVESPKKVDDRKRPASFDDSDGTPVQSNKKARPGEEREEELFSLPRTSFDDSDGTPVLSNKKVQPCEAREEELFRSPMSPPISPASFDMLSDALKAEV</sequence>
<proteinExistence type="predicted"/>
<dbReference type="Proteomes" id="UP000266841">
    <property type="component" value="Unassembled WGS sequence"/>
</dbReference>
<gene>
    <name evidence="2" type="ORF">THAOC_10281</name>
</gene>
<keyword evidence="3" id="KW-1185">Reference proteome</keyword>
<evidence type="ECO:0000313" key="3">
    <source>
        <dbReference type="Proteomes" id="UP000266841"/>
    </source>
</evidence>
<dbReference type="EMBL" id="AGNL01011214">
    <property type="protein sequence ID" value="EJK68526.1"/>
    <property type="molecule type" value="Genomic_DNA"/>
</dbReference>